<feature type="non-terminal residue" evidence="16">
    <location>
        <position position="1"/>
    </location>
</feature>
<protein>
    <recommendedName>
        <fullName evidence="15">Cadherin domain-containing protein</fullName>
    </recommendedName>
</protein>
<feature type="compositionally biased region" description="Pro residues" evidence="12">
    <location>
        <begin position="730"/>
        <end position="740"/>
    </location>
</feature>
<dbReference type="GO" id="GO:0005886">
    <property type="term" value="C:plasma membrane"/>
    <property type="evidence" value="ECO:0007669"/>
    <property type="project" value="UniProtKB-SubCell"/>
</dbReference>
<evidence type="ECO:0000256" key="5">
    <source>
        <dbReference type="ARBA" id="ARBA00022737"/>
    </source>
</evidence>
<keyword evidence="2" id="KW-1003">Cell membrane</keyword>
<dbReference type="STRING" id="137246.A0A401TD84"/>
<feature type="domain" description="Cadherin" evidence="15">
    <location>
        <begin position="248"/>
        <end position="355"/>
    </location>
</feature>
<feature type="region of interest" description="Disordered" evidence="12">
    <location>
        <begin position="726"/>
        <end position="749"/>
    </location>
</feature>
<evidence type="ECO:0000256" key="9">
    <source>
        <dbReference type="ARBA" id="ARBA00023136"/>
    </source>
</evidence>
<evidence type="ECO:0000256" key="14">
    <source>
        <dbReference type="SAM" id="SignalP"/>
    </source>
</evidence>
<dbReference type="Pfam" id="PF08266">
    <property type="entry name" value="Cadherin_2"/>
    <property type="match status" value="1"/>
</dbReference>
<dbReference type="InterPro" id="IPR020894">
    <property type="entry name" value="Cadherin_CS"/>
</dbReference>
<name>A0A401TD84_CHIPU</name>
<dbReference type="InterPro" id="IPR013164">
    <property type="entry name" value="Cadherin_N"/>
</dbReference>
<dbReference type="FunFam" id="2.60.40.60:FF:000004">
    <property type="entry name" value="Protocadherin 1 gamma 2"/>
    <property type="match status" value="1"/>
</dbReference>
<feature type="compositionally biased region" description="Pro residues" evidence="12">
    <location>
        <begin position="604"/>
        <end position="622"/>
    </location>
</feature>
<dbReference type="Gene3D" id="2.60.40.60">
    <property type="entry name" value="Cadherins"/>
    <property type="match status" value="6"/>
</dbReference>
<dbReference type="InterPro" id="IPR050174">
    <property type="entry name" value="Protocadherin/Cadherin-CA"/>
</dbReference>
<keyword evidence="3 13" id="KW-0812">Transmembrane</keyword>
<feature type="signal peptide" evidence="14">
    <location>
        <begin position="1"/>
        <end position="22"/>
    </location>
</feature>
<feature type="domain" description="Cadherin" evidence="15">
    <location>
        <begin position="135"/>
        <end position="247"/>
    </location>
</feature>
<feature type="chain" id="PRO_5019213084" description="Cadherin domain-containing protein" evidence="14">
    <location>
        <begin position="23"/>
        <end position="775"/>
    </location>
</feature>
<evidence type="ECO:0000256" key="13">
    <source>
        <dbReference type="SAM" id="Phobius"/>
    </source>
</evidence>
<evidence type="ECO:0000256" key="12">
    <source>
        <dbReference type="SAM" id="MobiDB-lite"/>
    </source>
</evidence>
<evidence type="ECO:0000256" key="8">
    <source>
        <dbReference type="ARBA" id="ARBA00022989"/>
    </source>
</evidence>
<feature type="domain" description="Cadherin" evidence="15">
    <location>
        <begin position="379"/>
        <end position="484"/>
    </location>
</feature>
<keyword evidence="17" id="KW-1185">Reference proteome</keyword>
<keyword evidence="8 13" id="KW-1133">Transmembrane helix</keyword>
<evidence type="ECO:0000256" key="7">
    <source>
        <dbReference type="ARBA" id="ARBA00022889"/>
    </source>
</evidence>
<dbReference type="InterPro" id="IPR002126">
    <property type="entry name" value="Cadherin-like_dom"/>
</dbReference>
<dbReference type="FunFam" id="2.60.40.60:FF:000007">
    <property type="entry name" value="Protocadherin alpha 2"/>
    <property type="match status" value="1"/>
</dbReference>
<dbReference type="CDD" id="cd11304">
    <property type="entry name" value="Cadherin_repeat"/>
    <property type="match status" value="6"/>
</dbReference>
<keyword evidence="6 11" id="KW-0106">Calcium</keyword>
<dbReference type="Pfam" id="PF00028">
    <property type="entry name" value="Cadherin"/>
    <property type="match status" value="5"/>
</dbReference>
<dbReference type="GO" id="GO:0007156">
    <property type="term" value="P:homophilic cell adhesion via plasma membrane adhesion molecules"/>
    <property type="evidence" value="ECO:0007669"/>
    <property type="project" value="InterPro"/>
</dbReference>
<comment type="caution">
    <text evidence="16">The sequence shown here is derived from an EMBL/GenBank/DDBJ whole genome shotgun (WGS) entry which is preliminary data.</text>
</comment>
<comment type="subcellular location">
    <subcellularLocation>
        <location evidence="1">Cell membrane</location>
        <topology evidence="1">Single-pass type I membrane protein</topology>
    </subcellularLocation>
</comment>
<feature type="domain" description="Cadherin" evidence="15">
    <location>
        <begin position="31"/>
        <end position="134"/>
    </location>
</feature>
<dbReference type="FunFam" id="2.60.40.60:FF:000002">
    <property type="entry name" value="Protocadherin alpha 2"/>
    <property type="match status" value="1"/>
</dbReference>
<evidence type="ECO:0000313" key="17">
    <source>
        <dbReference type="Proteomes" id="UP000287033"/>
    </source>
</evidence>
<dbReference type="EMBL" id="BEZZ01043910">
    <property type="protein sequence ID" value="GCC40589.1"/>
    <property type="molecule type" value="Genomic_DNA"/>
</dbReference>
<evidence type="ECO:0000256" key="4">
    <source>
        <dbReference type="ARBA" id="ARBA00022729"/>
    </source>
</evidence>
<keyword evidence="10" id="KW-0325">Glycoprotein</keyword>
<evidence type="ECO:0000256" key="6">
    <source>
        <dbReference type="ARBA" id="ARBA00022837"/>
    </source>
</evidence>
<evidence type="ECO:0000313" key="16">
    <source>
        <dbReference type="EMBL" id="GCC40589.1"/>
    </source>
</evidence>
<keyword evidence="5" id="KW-0677">Repeat</keyword>
<evidence type="ECO:0000259" key="15">
    <source>
        <dbReference type="PROSITE" id="PS50268"/>
    </source>
</evidence>
<dbReference type="SUPFAM" id="SSF49313">
    <property type="entry name" value="Cadherin-like"/>
    <property type="match status" value="5"/>
</dbReference>
<dbReference type="FunFam" id="2.60.40.60:FF:000092">
    <property type="entry name" value="Protocadherin 8"/>
    <property type="match status" value="1"/>
</dbReference>
<keyword evidence="7" id="KW-0130">Cell adhesion</keyword>
<feature type="domain" description="Cadherin" evidence="15">
    <location>
        <begin position="625"/>
        <end position="740"/>
    </location>
</feature>
<dbReference type="InterPro" id="IPR015919">
    <property type="entry name" value="Cadherin-like_sf"/>
</dbReference>
<gene>
    <name evidence="16" type="ORF">chiPu_0024680</name>
</gene>
<dbReference type="OrthoDB" id="6252479at2759"/>
<accession>A0A401TD84</accession>
<evidence type="ECO:0000256" key="2">
    <source>
        <dbReference type="ARBA" id="ARBA00022475"/>
    </source>
</evidence>
<keyword evidence="9 13" id="KW-0472">Membrane</keyword>
<dbReference type="PRINTS" id="PR00205">
    <property type="entry name" value="CADHERIN"/>
</dbReference>
<dbReference type="PANTHER" id="PTHR24028">
    <property type="entry name" value="CADHERIN-87A"/>
    <property type="match status" value="1"/>
</dbReference>
<sequence>SPSREPCFLLLVLLLAPILSECKTVRYSTYEEQEAGTVIGNLAADLQLEAAGGGQSGFRLMPECNGSVPVTVRVSVRERDGELTVASRIDREQLCGQQEPCLLLLDVVSFSRDRFLLIHVEIQVLDINDHWPEFPQAEIELEISESSAPGTRLPLPAALDADTGSHSVRGYELSVNGHLELELPPGAGPGAGDQPLPLLLLVKPLDRESQAELKLQLRARDGGDPPRSGDARLTVRVLDDNDNAPAFESGSLELELPEDTAPGSVLLQLEARDPDQGVNGELRYTFSPRLEAAARRLFRLEPRSGRLSLHAPLDHEARDRFELEVEARDMGARPRASSCRVTVRVLDVNDNAPEIRVSALWPGGAGAGTADQAAAAAAAAASGLASITEAAEPGSFVALVSVWDRDSGANGRLSVSLLGPRQLELRPAYGINHHMIVTAERLDRERNTDYNVTLVAEDQGPEPRRTVRPFTVTVTDVNDNAPAFPRSVYRLSLAENNPPGAQLGTVRARDPDLGVNGRLTYRLLQQREPGPGREPEPGPGLQPPAVAVEPHSGSLFALRPLDREELPELELLLQATDGGSPPLSGSTTVRLVITDRNDNAPLITHPPAPGPGPGPAPAPAPPGNRSASAKMALPGGAPRGYLAARVRAQDPDEGPNGRLSYRIVSGDPPGLFTIRSDTGEVYLGRPLPPSAPPGAGPGAEPGALRLVVAVSDGGLPSLSSTVTLSFTVGPEPPPPPPPAAPAASPGPGQRSWDTSFTVIAVLAAGCVALLLAIVG</sequence>
<dbReference type="FunFam" id="2.60.40.60:FF:000094">
    <property type="entry name" value="protocadherin gamma-C4 isoform X2"/>
    <property type="match status" value="1"/>
</dbReference>
<keyword evidence="4 14" id="KW-0732">Signal</keyword>
<feature type="non-terminal residue" evidence="16">
    <location>
        <position position="775"/>
    </location>
</feature>
<dbReference type="SMART" id="SM00112">
    <property type="entry name" value="CA"/>
    <property type="match status" value="6"/>
</dbReference>
<dbReference type="PANTHER" id="PTHR24028:SF46">
    <property type="entry name" value="PROTOCADHERIN-8"/>
    <property type="match status" value="1"/>
</dbReference>
<organism evidence="16 17">
    <name type="scientific">Chiloscyllium punctatum</name>
    <name type="common">Brownbanded bambooshark</name>
    <name type="synonym">Hemiscyllium punctatum</name>
    <dbReference type="NCBI Taxonomy" id="137246"/>
    <lineage>
        <taxon>Eukaryota</taxon>
        <taxon>Metazoa</taxon>
        <taxon>Chordata</taxon>
        <taxon>Craniata</taxon>
        <taxon>Vertebrata</taxon>
        <taxon>Chondrichthyes</taxon>
        <taxon>Elasmobranchii</taxon>
        <taxon>Galeomorphii</taxon>
        <taxon>Galeoidea</taxon>
        <taxon>Orectolobiformes</taxon>
        <taxon>Hemiscylliidae</taxon>
        <taxon>Chiloscyllium</taxon>
    </lineage>
</organism>
<dbReference type="AlphaFoldDB" id="A0A401TD84"/>
<evidence type="ECO:0000256" key="11">
    <source>
        <dbReference type="PROSITE-ProRule" id="PRU00043"/>
    </source>
</evidence>
<dbReference type="PROSITE" id="PS00232">
    <property type="entry name" value="CADHERIN_1"/>
    <property type="match status" value="3"/>
</dbReference>
<feature type="region of interest" description="Disordered" evidence="12">
    <location>
        <begin position="599"/>
        <end position="636"/>
    </location>
</feature>
<evidence type="ECO:0000256" key="10">
    <source>
        <dbReference type="ARBA" id="ARBA00023180"/>
    </source>
</evidence>
<feature type="transmembrane region" description="Helical" evidence="13">
    <location>
        <begin position="755"/>
        <end position="774"/>
    </location>
</feature>
<feature type="region of interest" description="Disordered" evidence="12">
    <location>
        <begin position="527"/>
        <end position="548"/>
    </location>
</feature>
<reference evidence="16 17" key="1">
    <citation type="journal article" date="2018" name="Nat. Ecol. Evol.">
        <title>Shark genomes provide insights into elasmobranch evolution and the origin of vertebrates.</title>
        <authorList>
            <person name="Hara Y"/>
            <person name="Yamaguchi K"/>
            <person name="Onimaru K"/>
            <person name="Kadota M"/>
            <person name="Koyanagi M"/>
            <person name="Keeley SD"/>
            <person name="Tatsumi K"/>
            <person name="Tanaka K"/>
            <person name="Motone F"/>
            <person name="Kageyama Y"/>
            <person name="Nozu R"/>
            <person name="Adachi N"/>
            <person name="Nishimura O"/>
            <person name="Nakagawa R"/>
            <person name="Tanegashima C"/>
            <person name="Kiyatake I"/>
            <person name="Matsumoto R"/>
            <person name="Murakumo K"/>
            <person name="Nishida K"/>
            <person name="Terakita A"/>
            <person name="Kuratani S"/>
            <person name="Sato K"/>
            <person name="Hyodo S Kuraku.S."/>
        </authorList>
    </citation>
    <scope>NUCLEOTIDE SEQUENCE [LARGE SCALE GENOMIC DNA]</scope>
</reference>
<proteinExistence type="predicted"/>
<dbReference type="Proteomes" id="UP000287033">
    <property type="component" value="Unassembled WGS sequence"/>
</dbReference>
<feature type="domain" description="Cadherin" evidence="15">
    <location>
        <begin position="485"/>
        <end position="603"/>
    </location>
</feature>
<evidence type="ECO:0000256" key="3">
    <source>
        <dbReference type="ARBA" id="ARBA00022692"/>
    </source>
</evidence>
<dbReference type="OMA" id="QYTIRLM"/>
<dbReference type="GO" id="GO:0005509">
    <property type="term" value="F:calcium ion binding"/>
    <property type="evidence" value="ECO:0007669"/>
    <property type="project" value="UniProtKB-UniRule"/>
</dbReference>
<evidence type="ECO:0000256" key="1">
    <source>
        <dbReference type="ARBA" id="ARBA00004251"/>
    </source>
</evidence>
<dbReference type="PROSITE" id="PS50268">
    <property type="entry name" value="CADHERIN_2"/>
    <property type="match status" value="6"/>
</dbReference>